<feature type="region of interest" description="Disordered" evidence="1">
    <location>
        <begin position="38"/>
        <end position="77"/>
    </location>
</feature>
<name>A0A7U9KWE8_9ACTN</name>
<feature type="compositionally biased region" description="Pro residues" evidence="1">
    <location>
        <begin position="230"/>
        <end position="250"/>
    </location>
</feature>
<organism evidence="2 3">
    <name type="scientific">Streptomyces chrestomyceticus JCM 4735</name>
    <dbReference type="NCBI Taxonomy" id="1306181"/>
    <lineage>
        <taxon>Bacteria</taxon>
        <taxon>Bacillati</taxon>
        <taxon>Actinomycetota</taxon>
        <taxon>Actinomycetes</taxon>
        <taxon>Kitasatosporales</taxon>
        <taxon>Streptomycetaceae</taxon>
        <taxon>Streptomyces</taxon>
    </lineage>
</organism>
<dbReference type="Proteomes" id="UP000287830">
    <property type="component" value="Unassembled WGS sequence"/>
</dbReference>
<comment type="caution">
    <text evidence="2">The sequence shown here is derived from an EMBL/GenBank/DDBJ whole genome shotgun (WGS) entry which is preliminary data.</text>
</comment>
<evidence type="ECO:0000313" key="2">
    <source>
        <dbReference type="EMBL" id="GCD36644.1"/>
    </source>
</evidence>
<proteinExistence type="predicted"/>
<protein>
    <submittedName>
        <fullName evidence="2">Uncharacterized protein</fullName>
    </submittedName>
</protein>
<dbReference type="AlphaFoldDB" id="A0A7U9KWE8"/>
<dbReference type="EMBL" id="BHZC01000001">
    <property type="protein sequence ID" value="GCD36644.1"/>
    <property type="molecule type" value="Genomic_DNA"/>
</dbReference>
<feature type="compositionally biased region" description="Low complexity" evidence="1">
    <location>
        <begin position="109"/>
        <end position="120"/>
    </location>
</feature>
<reference evidence="2 3" key="1">
    <citation type="submission" date="2018-11" db="EMBL/GenBank/DDBJ databases">
        <title>Whole genome sequence of Streptomyces chrestomyceticus NBRC 13444(T).</title>
        <authorList>
            <person name="Komaki H."/>
            <person name="Tamura T."/>
        </authorList>
    </citation>
    <scope>NUCLEOTIDE SEQUENCE [LARGE SCALE GENOMIC DNA]</scope>
    <source>
        <strain evidence="2 3">NBRC 13444</strain>
    </source>
</reference>
<evidence type="ECO:0000313" key="3">
    <source>
        <dbReference type="Proteomes" id="UP000287830"/>
    </source>
</evidence>
<feature type="region of interest" description="Disordered" evidence="1">
    <location>
        <begin position="90"/>
        <end position="265"/>
    </location>
</feature>
<feature type="compositionally biased region" description="Basic and acidic residues" evidence="1">
    <location>
        <begin position="146"/>
        <end position="155"/>
    </location>
</feature>
<evidence type="ECO:0000256" key="1">
    <source>
        <dbReference type="SAM" id="MobiDB-lite"/>
    </source>
</evidence>
<accession>A0A7U9KWE8</accession>
<feature type="compositionally biased region" description="Pro residues" evidence="1">
    <location>
        <begin position="202"/>
        <end position="213"/>
    </location>
</feature>
<gene>
    <name evidence="2" type="ORF">OEIGOIKO_04420</name>
</gene>
<feature type="compositionally biased region" description="Polar residues" evidence="1">
    <location>
        <begin position="158"/>
        <end position="167"/>
    </location>
</feature>
<sequence>MGGSGSLRGHSPPAFGRGCPHGTVYLNVLSFGDAEARLPAGRPLRDPEPWPSSGYRSDGAGAFASPNAPGPGLASCVMGPVVGARAASRAIGPGSLTSRAPRGGCLSTPSSGASAPGGAAEPRRREPAWCARCIAGEGPAVPPPPREPHPQERRPPASSKTSPTDLGSPNRPEGACRGPSPQAAGPLRYRKKVTLRSTVPRSWPPARPRPPTKPMRTARQRTPPREARPPHPGQSPLPTPTPPPTVPPPPLRHKAPRNQADHVPF</sequence>